<reference evidence="5 6" key="1">
    <citation type="submission" date="2019-10" db="EMBL/GenBank/DDBJ databases">
        <title>Nocardia macrotermitis sp. nov. and Nocardia aurantia sp. nov., isolated from the gut of fungus growing-termite Macrotermes natalensis.</title>
        <authorList>
            <person name="Benndorf R."/>
            <person name="Schwitalla J."/>
            <person name="Martin K."/>
            <person name="De Beer W."/>
            <person name="Kaster A.-K."/>
            <person name="Vollmers J."/>
            <person name="Poulsen M."/>
            <person name="Beemelmanns C."/>
        </authorList>
    </citation>
    <scope>NUCLEOTIDE SEQUENCE [LARGE SCALE GENOMIC DNA]</scope>
    <source>
        <strain evidence="5 6">RB20</strain>
    </source>
</reference>
<dbReference type="PANTHER" id="PTHR42756:SF1">
    <property type="entry name" value="TRANSCRIPTIONAL REPRESSOR OF EMRAB OPERON"/>
    <property type="match status" value="1"/>
</dbReference>
<evidence type="ECO:0000313" key="6">
    <source>
        <dbReference type="Proteomes" id="UP000438448"/>
    </source>
</evidence>
<evidence type="ECO:0000313" key="5">
    <source>
        <dbReference type="EMBL" id="MQY19084.1"/>
    </source>
</evidence>
<keyword evidence="3" id="KW-0804">Transcription</keyword>
<dbReference type="PROSITE" id="PS01117">
    <property type="entry name" value="HTH_MARR_1"/>
    <property type="match status" value="1"/>
</dbReference>
<dbReference type="InterPro" id="IPR023187">
    <property type="entry name" value="Tscrpt_reg_MarR-type_CS"/>
</dbReference>
<dbReference type="SUPFAM" id="SSF46785">
    <property type="entry name" value="Winged helix' DNA-binding domain"/>
    <property type="match status" value="1"/>
</dbReference>
<feature type="domain" description="HTH marR-type" evidence="4">
    <location>
        <begin position="29"/>
        <end position="162"/>
    </location>
</feature>
<sequence>MSEGARAEDAVAGVLRQWEVVRPDLNFGPIAVLGRLNRCAALLQRVADAPLGTAELSRPEFEILTALRRIGGELTPGRLARETFASPAAVTKRVRGLEKRGLVDRRIDERDRRVAHLALTDAGRELIDQLFPQQLSYEQSLLSRLPDDEQDELARILGDLLLQLEGQLGSVDY</sequence>
<dbReference type="AlphaFoldDB" id="A0A7K0D2B9"/>
<dbReference type="GO" id="GO:0003677">
    <property type="term" value="F:DNA binding"/>
    <property type="evidence" value="ECO:0007669"/>
    <property type="project" value="UniProtKB-KW"/>
</dbReference>
<protein>
    <recommendedName>
        <fullName evidence="4">HTH marR-type domain-containing protein</fullName>
    </recommendedName>
</protein>
<evidence type="ECO:0000259" key="4">
    <source>
        <dbReference type="PROSITE" id="PS50995"/>
    </source>
</evidence>
<dbReference type="Gene3D" id="1.10.10.10">
    <property type="entry name" value="Winged helix-like DNA-binding domain superfamily/Winged helix DNA-binding domain"/>
    <property type="match status" value="1"/>
</dbReference>
<evidence type="ECO:0000256" key="1">
    <source>
        <dbReference type="ARBA" id="ARBA00023015"/>
    </source>
</evidence>
<dbReference type="GO" id="GO:0003700">
    <property type="term" value="F:DNA-binding transcription factor activity"/>
    <property type="evidence" value="ECO:0007669"/>
    <property type="project" value="InterPro"/>
</dbReference>
<name>A0A7K0D2B9_9NOCA</name>
<dbReference type="InterPro" id="IPR036388">
    <property type="entry name" value="WH-like_DNA-bd_sf"/>
</dbReference>
<dbReference type="PANTHER" id="PTHR42756">
    <property type="entry name" value="TRANSCRIPTIONAL REGULATOR, MARR"/>
    <property type="match status" value="1"/>
</dbReference>
<evidence type="ECO:0000256" key="2">
    <source>
        <dbReference type="ARBA" id="ARBA00023125"/>
    </source>
</evidence>
<comment type="caution">
    <text evidence="5">The sequence shown here is derived from an EMBL/GenBank/DDBJ whole genome shotgun (WGS) entry which is preliminary data.</text>
</comment>
<dbReference type="InterPro" id="IPR000835">
    <property type="entry name" value="HTH_MarR-typ"/>
</dbReference>
<keyword evidence="6" id="KW-1185">Reference proteome</keyword>
<accession>A0A7K0D2B9</accession>
<evidence type="ECO:0000256" key="3">
    <source>
        <dbReference type="ARBA" id="ARBA00023163"/>
    </source>
</evidence>
<keyword evidence="2" id="KW-0238">DNA-binding</keyword>
<dbReference type="InterPro" id="IPR036390">
    <property type="entry name" value="WH_DNA-bd_sf"/>
</dbReference>
<dbReference type="SMART" id="SM00347">
    <property type="entry name" value="HTH_MARR"/>
    <property type="match status" value="1"/>
</dbReference>
<dbReference type="OrthoDB" id="3237509at2"/>
<dbReference type="Proteomes" id="UP000438448">
    <property type="component" value="Unassembled WGS sequence"/>
</dbReference>
<organism evidence="5 6">
    <name type="scientific">Nocardia macrotermitis</name>
    <dbReference type="NCBI Taxonomy" id="2585198"/>
    <lineage>
        <taxon>Bacteria</taxon>
        <taxon>Bacillati</taxon>
        <taxon>Actinomycetota</taxon>
        <taxon>Actinomycetes</taxon>
        <taxon>Mycobacteriales</taxon>
        <taxon>Nocardiaceae</taxon>
        <taxon>Nocardia</taxon>
    </lineage>
</organism>
<gene>
    <name evidence="5" type="ORF">NRB20_21680</name>
</gene>
<keyword evidence="1" id="KW-0805">Transcription regulation</keyword>
<proteinExistence type="predicted"/>
<dbReference type="EMBL" id="WEGK01000004">
    <property type="protein sequence ID" value="MQY19084.1"/>
    <property type="molecule type" value="Genomic_DNA"/>
</dbReference>
<dbReference type="RefSeq" id="WP_153409937.1">
    <property type="nucleotide sequence ID" value="NZ_WEGK01000004.1"/>
</dbReference>
<dbReference type="PRINTS" id="PR00598">
    <property type="entry name" value="HTHMARR"/>
</dbReference>
<dbReference type="Pfam" id="PF12802">
    <property type="entry name" value="MarR_2"/>
    <property type="match status" value="1"/>
</dbReference>
<dbReference type="PROSITE" id="PS50995">
    <property type="entry name" value="HTH_MARR_2"/>
    <property type="match status" value="1"/>
</dbReference>